<evidence type="ECO:0000259" key="3">
    <source>
        <dbReference type="PROSITE" id="PS50977"/>
    </source>
</evidence>
<dbReference type="InterPro" id="IPR001647">
    <property type="entry name" value="HTH_TetR"/>
</dbReference>
<dbReference type="InterPro" id="IPR009057">
    <property type="entry name" value="Homeodomain-like_sf"/>
</dbReference>
<sequence>MMFNHIEDKTLSRTVIKTRRRILEASFELFARNGIFRTTMVDIADAVGLTRRTLYNHYDTKEELALLLHKLLLNDVLDNCNYKLQPGDMNKEGIKHCLVSLYNYLIKDSERLAFTVYFDQYARERNDLIGEENLFVNYLLNNTKIIEYFTQLKINGSFRDASVAPELMAKICFESLIAYLERISFRLEAHKEQGIVKYHDYIMLIDKLL</sequence>
<gene>
    <name evidence="4" type="ORF">HNR50_002641</name>
</gene>
<evidence type="ECO:0000313" key="4">
    <source>
        <dbReference type="EMBL" id="MBB6480968.1"/>
    </source>
</evidence>
<accession>A0A841REB8</accession>
<dbReference type="Gene3D" id="1.10.357.10">
    <property type="entry name" value="Tetracycline Repressor, domain 2"/>
    <property type="match status" value="1"/>
</dbReference>
<evidence type="ECO:0000313" key="5">
    <source>
        <dbReference type="Proteomes" id="UP000587760"/>
    </source>
</evidence>
<protein>
    <submittedName>
        <fullName evidence="4">AcrR family transcriptional regulator</fullName>
    </submittedName>
</protein>
<dbReference type="PRINTS" id="PR00455">
    <property type="entry name" value="HTHTETR"/>
</dbReference>
<dbReference type="AlphaFoldDB" id="A0A841REB8"/>
<dbReference type="InterPro" id="IPR050624">
    <property type="entry name" value="HTH-type_Tx_Regulator"/>
</dbReference>
<dbReference type="PANTHER" id="PTHR43479:SF11">
    <property type="entry name" value="ACREF_ENVCD OPERON REPRESSOR-RELATED"/>
    <property type="match status" value="1"/>
</dbReference>
<proteinExistence type="predicted"/>
<keyword evidence="1 2" id="KW-0238">DNA-binding</keyword>
<evidence type="ECO:0000256" key="2">
    <source>
        <dbReference type="PROSITE-ProRule" id="PRU00335"/>
    </source>
</evidence>
<dbReference type="SUPFAM" id="SSF46689">
    <property type="entry name" value="Homeodomain-like"/>
    <property type="match status" value="1"/>
</dbReference>
<name>A0A841REB8_9SPIO</name>
<dbReference type="EMBL" id="JACHGJ010000005">
    <property type="protein sequence ID" value="MBB6480968.1"/>
    <property type="molecule type" value="Genomic_DNA"/>
</dbReference>
<dbReference type="PANTHER" id="PTHR43479">
    <property type="entry name" value="ACREF/ENVCD OPERON REPRESSOR-RELATED"/>
    <property type="match status" value="1"/>
</dbReference>
<dbReference type="Pfam" id="PF00440">
    <property type="entry name" value="TetR_N"/>
    <property type="match status" value="1"/>
</dbReference>
<dbReference type="Proteomes" id="UP000587760">
    <property type="component" value="Unassembled WGS sequence"/>
</dbReference>
<dbReference type="PROSITE" id="PS50977">
    <property type="entry name" value="HTH_TETR_2"/>
    <property type="match status" value="1"/>
</dbReference>
<feature type="DNA-binding region" description="H-T-H motif" evidence="2">
    <location>
        <begin position="39"/>
        <end position="58"/>
    </location>
</feature>
<dbReference type="GO" id="GO:0003677">
    <property type="term" value="F:DNA binding"/>
    <property type="evidence" value="ECO:0007669"/>
    <property type="project" value="UniProtKB-UniRule"/>
</dbReference>
<comment type="caution">
    <text evidence="4">The sequence shown here is derived from an EMBL/GenBank/DDBJ whole genome shotgun (WGS) entry which is preliminary data.</text>
</comment>
<keyword evidence="5" id="KW-1185">Reference proteome</keyword>
<evidence type="ECO:0000256" key="1">
    <source>
        <dbReference type="ARBA" id="ARBA00023125"/>
    </source>
</evidence>
<reference evidence="4 5" key="1">
    <citation type="submission" date="2020-08" db="EMBL/GenBank/DDBJ databases">
        <title>Genomic Encyclopedia of Type Strains, Phase IV (KMG-IV): sequencing the most valuable type-strain genomes for metagenomic binning, comparative biology and taxonomic classification.</title>
        <authorList>
            <person name="Goeker M."/>
        </authorList>
    </citation>
    <scope>NUCLEOTIDE SEQUENCE [LARGE SCALE GENOMIC DNA]</scope>
    <source>
        <strain evidence="4 5">DSM 2461</strain>
    </source>
</reference>
<dbReference type="RefSeq" id="WP_184747220.1">
    <property type="nucleotide sequence ID" value="NZ_JACHGJ010000005.1"/>
</dbReference>
<organism evidence="4 5">
    <name type="scientific">Spirochaeta isovalerica</name>
    <dbReference type="NCBI Taxonomy" id="150"/>
    <lineage>
        <taxon>Bacteria</taxon>
        <taxon>Pseudomonadati</taxon>
        <taxon>Spirochaetota</taxon>
        <taxon>Spirochaetia</taxon>
        <taxon>Spirochaetales</taxon>
        <taxon>Spirochaetaceae</taxon>
        <taxon>Spirochaeta</taxon>
    </lineage>
</organism>
<feature type="domain" description="HTH tetR-type" evidence="3">
    <location>
        <begin position="16"/>
        <end position="76"/>
    </location>
</feature>